<proteinExistence type="predicted"/>
<comment type="caution">
    <text evidence="1">The sequence shown here is derived from an EMBL/GenBank/DDBJ whole genome shotgun (WGS) entry which is preliminary data.</text>
</comment>
<reference evidence="1" key="1">
    <citation type="journal article" date="2014" name="Front. Microbiol.">
        <title>High frequency of phylogenetically diverse reductive dehalogenase-homologous genes in deep subseafloor sedimentary metagenomes.</title>
        <authorList>
            <person name="Kawai M."/>
            <person name="Futagami T."/>
            <person name="Toyoda A."/>
            <person name="Takaki Y."/>
            <person name="Nishi S."/>
            <person name="Hori S."/>
            <person name="Arai W."/>
            <person name="Tsubouchi T."/>
            <person name="Morono Y."/>
            <person name="Uchiyama I."/>
            <person name="Ito T."/>
            <person name="Fujiyama A."/>
            <person name="Inagaki F."/>
            <person name="Takami H."/>
        </authorList>
    </citation>
    <scope>NUCLEOTIDE SEQUENCE</scope>
    <source>
        <strain evidence="1">Expedition CK06-06</strain>
    </source>
</reference>
<gene>
    <name evidence="1" type="ORF">S01H4_44394</name>
</gene>
<sequence length="207" mass="22907">MGVTGAYLVRHAYRLKKSAVAAMKEAGQTGQWWEGVRGDVAGLGDWNMYVKPGIHSHAITVNSWVEPHTQEDFVVHKIRYLPELKDTVSAVRYVLSHATSIAGERDRSVSSMGTAYNWDPDASHILDPVVLLAIRREAAERVGMLWDDDKKELVYPPPPVELGVPPAPTFKPIGSLRQDLADDGWRVTLSNDQADFVSRVFASMVGV</sequence>
<evidence type="ECO:0000313" key="1">
    <source>
        <dbReference type="EMBL" id="GAG91257.1"/>
    </source>
</evidence>
<protein>
    <submittedName>
        <fullName evidence="1">Uncharacterized protein</fullName>
    </submittedName>
</protein>
<feature type="non-terminal residue" evidence="1">
    <location>
        <position position="207"/>
    </location>
</feature>
<dbReference type="AlphaFoldDB" id="X1CDN7"/>
<name>X1CDN7_9ZZZZ</name>
<organism evidence="1">
    <name type="scientific">marine sediment metagenome</name>
    <dbReference type="NCBI Taxonomy" id="412755"/>
    <lineage>
        <taxon>unclassified sequences</taxon>
        <taxon>metagenomes</taxon>
        <taxon>ecological metagenomes</taxon>
    </lineage>
</organism>
<dbReference type="EMBL" id="BART01024612">
    <property type="protein sequence ID" value="GAG91257.1"/>
    <property type="molecule type" value="Genomic_DNA"/>
</dbReference>
<accession>X1CDN7</accession>